<dbReference type="EMBL" id="JAGMUV010000007">
    <property type="protein sequence ID" value="KAH7148701.1"/>
    <property type="molecule type" value="Genomic_DNA"/>
</dbReference>
<keyword evidence="2" id="KW-0560">Oxidoreductase</keyword>
<dbReference type="AlphaFoldDB" id="A0A9P9J8Z8"/>
<name>A0A9P9J8Z8_9HYPO</name>
<dbReference type="InterPro" id="IPR008030">
    <property type="entry name" value="NmrA-like"/>
</dbReference>
<evidence type="ECO:0000313" key="4">
    <source>
        <dbReference type="EMBL" id="KAH7148701.1"/>
    </source>
</evidence>
<dbReference type="InterPro" id="IPR051609">
    <property type="entry name" value="NmrA/Isoflavone_reductase-like"/>
</dbReference>
<feature type="domain" description="NmrA-like" evidence="3">
    <location>
        <begin position="4"/>
        <end position="252"/>
    </location>
</feature>
<keyword evidence="1" id="KW-0521">NADP</keyword>
<dbReference type="PANTHER" id="PTHR47706">
    <property type="entry name" value="NMRA-LIKE FAMILY PROTEIN"/>
    <property type="match status" value="1"/>
</dbReference>
<evidence type="ECO:0000256" key="1">
    <source>
        <dbReference type="ARBA" id="ARBA00022857"/>
    </source>
</evidence>
<dbReference type="InterPro" id="IPR036291">
    <property type="entry name" value="NAD(P)-bd_dom_sf"/>
</dbReference>
<accession>A0A9P9J8Z8</accession>
<keyword evidence="5" id="KW-1185">Reference proteome</keyword>
<protein>
    <recommendedName>
        <fullName evidence="3">NmrA-like domain-containing protein</fullName>
    </recommendedName>
</protein>
<dbReference type="SUPFAM" id="SSF51735">
    <property type="entry name" value="NAD(P)-binding Rossmann-fold domains"/>
    <property type="match status" value="1"/>
</dbReference>
<reference evidence="4" key="1">
    <citation type="journal article" date="2021" name="Nat. Commun.">
        <title>Genetic determinants of endophytism in the Arabidopsis root mycobiome.</title>
        <authorList>
            <person name="Mesny F."/>
            <person name="Miyauchi S."/>
            <person name="Thiergart T."/>
            <person name="Pickel B."/>
            <person name="Atanasova L."/>
            <person name="Karlsson M."/>
            <person name="Huettel B."/>
            <person name="Barry K.W."/>
            <person name="Haridas S."/>
            <person name="Chen C."/>
            <person name="Bauer D."/>
            <person name="Andreopoulos W."/>
            <person name="Pangilinan J."/>
            <person name="LaButti K."/>
            <person name="Riley R."/>
            <person name="Lipzen A."/>
            <person name="Clum A."/>
            <person name="Drula E."/>
            <person name="Henrissat B."/>
            <person name="Kohler A."/>
            <person name="Grigoriev I.V."/>
            <person name="Martin F.M."/>
            <person name="Hacquard S."/>
        </authorList>
    </citation>
    <scope>NUCLEOTIDE SEQUENCE</scope>
    <source>
        <strain evidence="4">MPI-CAGE-AT-0147</strain>
    </source>
</reference>
<comment type="caution">
    <text evidence="4">The sequence shown here is derived from an EMBL/GenBank/DDBJ whole genome shotgun (WGS) entry which is preliminary data.</text>
</comment>
<dbReference type="PANTHER" id="PTHR47706:SF5">
    <property type="entry name" value="ISOFLAVONE REDUCTASE"/>
    <property type="match status" value="1"/>
</dbReference>
<evidence type="ECO:0000313" key="5">
    <source>
        <dbReference type="Proteomes" id="UP000738349"/>
    </source>
</evidence>
<sequence length="320" mass="35296">MMRIAVAGGGGLGYLIAKALSEAPSALNVVVLSRFARTEYAPLEIQVMPVDYDDMDSLAFALQGVNLVISVVGGREQLNLINSAAASNVQMFVPSEFEGSLSKRPRNDPLDIGSYAHRARSLLRKLSQNSQMQYTIFSCGVFMERFHPSGLGSFNIGHSCDLAEAGSYLLNLNLASAEIVEKDSGGHTVRICMTSVYDVAQFVAAAVELGPGNWPREWTLRGDRMSLRDIVGNSSKYLNTPFEIQYRQVRDLEPWIEHYTQQGATEEAATYQRLLATVNGRYEFGTASLNEAIRSNPNVEDVRAVSFRHWLADLYPAQTS</sequence>
<organism evidence="4 5">
    <name type="scientific">Dactylonectria macrodidyma</name>
    <dbReference type="NCBI Taxonomy" id="307937"/>
    <lineage>
        <taxon>Eukaryota</taxon>
        <taxon>Fungi</taxon>
        <taxon>Dikarya</taxon>
        <taxon>Ascomycota</taxon>
        <taxon>Pezizomycotina</taxon>
        <taxon>Sordariomycetes</taxon>
        <taxon>Hypocreomycetidae</taxon>
        <taxon>Hypocreales</taxon>
        <taxon>Nectriaceae</taxon>
        <taxon>Dactylonectria</taxon>
    </lineage>
</organism>
<dbReference type="OrthoDB" id="419598at2759"/>
<proteinExistence type="predicted"/>
<dbReference type="Gene3D" id="3.40.50.720">
    <property type="entry name" value="NAD(P)-binding Rossmann-like Domain"/>
    <property type="match status" value="1"/>
</dbReference>
<dbReference type="Pfam" id="PF05368">
    <property type="entry name" value="NmrA"/>
    <property type="match status" value="1"/>
</dbReference>
<dbReference type="Proteomes" id="UP000738349">
    <property type="component" value="Unassembled WGS sequence"/>
</dbReference>
<dbReference type="GO" id="GO:0016491">
    <property type="term" value="F:oxidoreductase activity"/>
    <property type="evidence" value="ECO:0007669"/>
    <property type="project" value="UniProtKB-KW"/>
</dbReference>
<gene>
    <name evidence="4" type="ORF">EDB81DRAFT_471762</name>
</gene>
<evidence type="ECO:0000256" key="2">
    <source>
        <dbReference type="ARBA" id="ARBA00023002"/>
    </source>
</evidence>
<evidence type="ECO:0000259" key="3">
    <source>
        <dbReference type="Pfam" id="PF05368"/>
    </source>
</evidence>